<evidence type="ECO:0000313" key="2">
    <source>
        <dbReference type="Proteomes" id="UP001146120"/>
    </source>
</evidence>
<reference evidence="1" key="2">
    <citation type="journal article" date="2023" name="Microbiol Resour">
        <title>Decontamination and Annotation of the Draft Genome Sequence of the Oomycete Lagenidium giganteum ARSEF 373.</title>
        <authorList>
            <person name="Morgan W.R."/>
            <person name="Tartar A."/>
        </authorList>
    </citation>
    <scope>NUCLEOTIDE SEQUENCE</scope>
    <source>
        <strain evidence="1">ARSEF 373</strain>
    </source>
</reference>
<dbReference type="EMBL" id="DAKRPA010000333">
    <property type="protein sequence ID" value="DAZ93236.1"/>
    <property type="molecule type" value="Genomic_DNA"/>
</dbReference>
<accession>A0AAV2YGY1</accession>
<reference evidence="1" key="1">
    <citation type="submission" date="2022-11" db="EMBL/GenBank/DDBJ databases">
        <authorList>
            <person name="Morgan W.R."/>
            <person name="Tartar A."/>
        </authorList>
    </citation>
    <scope>NUCLEOTIDE SEQUENCE</scope>
    <source>
        <strain evidence="1">ARSEF 373</strain>
    </source>
</reference>
<name>A0AAV2YGY1_9STRA</name>
<protein>
    <submittedName>
        <fullName evidence="1">Uncharacterized protein</fullName>
    </submittedName>
</protein>
<sequence length="50" mass="5516">MSFKPALSTPAVSHCPIIHQVNCSRICHGQTHYDWSSPLRSPTMSGHLQA</sequence>
<evidence type="ECO:0000313" key="1">
    <source>
        <dbReference type="EMBL" id="DAZ93236.1"/>
    </source>
</evidence>
<keyword evidence="2" id="KW-1185">Reference proteome</keyword>
<organism evidence="1 2">
    <name type="scientific">Lagenidium giganteum</name>
    <dbReference type="NCBI Taxonomy" id="4803"/>
    <lineage>
        <taxon>Eukaryota</taxon>
        <taxon>Sar</taxon>
        <taxon>Stramenopiles</taxon>
        <taxon>Oomycota</taxon>
        <taxon>Peronosporomycetes</taxon>
        <taxon>Pythiales</taxon>
        <taxon>Pythiaceae</taxon>
    </lineage>
</organism>
<dbReference type="Proteomes" id="UP001146120">
    <property type="component" value="Unassembled WGS sequence"/>
</dbReference>
<proteinExistence type="predicted"/>
<dbReference type="AlphaFoldDB" id="A0AAV2YGY1"/>
<gene>
    <name evidence="1" type="ORF">N0F65_003052</name>
</gene>
<comment type="caution">
    <text evidence="1">The sequence shown here is derived from an EMBL/GenBank/DDBJ whole genome shotgun (WGS) entry which is preliminary data.</text>
</comment>